<name>A0A6H2HU09_9CAUD</name>
<organism evidence="2 3">
    <name type="scientific">Synechococcus phage S-H34</name>
    <dbReference type="NCBI Taxonomy" id="2718942"/>
    <lineage>
        <taxon>Viruses</taxon>
        <taxon>Duplodnaviria</taxon>
        <taxon>Heunggongvirae</taxon>
        <taxon>Uroviricota</taxon>
        <taxon>Caudoviricetes</taxon>
        <taxon>Pantevenvirales</taxon>
        <taxon>Kyanoviridae</taxon>
        <taxon>Makaravirus</taxon>
        <taxon>Makaravirus thirtyfour</taxon>
    </lineage>
</organism>
<evidence type="ECO:0000256" key="1">
    <source>
        <dbReference type="SAM" id="Phobius"/>
    </source>
</evidence>
<keyword evidence="1" id="KW-1133">Transmembrane helix</keyword>
<feature type="transmembrane region" description="Helical" evidence="1">
    <location>
        <begin position="71"/>
        <end position="93"/>
    </location>
</feature>
<dbReference type="KEGG" id="vg:77946977"/>
<dbReference type="Proteomes" id="UP000501900">
    <property type="component" value="Genome"/>
</dbReference>
<dbReference type="EMBL" id="MT162467">
    <property type="protein sequence ID" value="QJC69105.1"/>
    <property type="molecule type" value="Genomic_DNA"/>
</dbReference>
<evidence type="ECO:0000313" key="2">
    <source>
        <dbReference type="EMBL" id="QJC69105.1"/>
    </source>
</evidence>
<protein>
    <submittedName>
        <fullName evidence="2">Uncharacterized protein</fullName>
    </submittedName>
</protein>
<keyword evidence="3" id="KW-1185">Reference proteome</keyword>
<accession>A0A6H2HU09</accession>
<keyword evidence="1" id="KW-0812">Transmembrane</keyword>
<proteinExistence type="predicted"/>
<dbReference type="RefSeq" id="YP_010670767.1">
    <property type="nucleotide sequence ID" value="NC_070965.1"/>
</dbReference>
<reference evidence="2 3" key="1">
    <citation type="submission" date="2020-03" db="EMBL/GenBank/DDBJ databases">
        <title>The Isolation and Genome Sequence of a Novel Cyanophage S-H34 from the Huanghai Sea, China.</title>
        <authorList>
            <person name="Jiang T."/>
        </authorList>
    </citation>
    <scope>NUCLEOTIDE SEQUENCE [LARGE SCALE GENOMIC DNA]</scope>
</reference>
<dbReference type="GeneID" id="77946977"/>
<keyword evidence="1" id="KW-0472">Membrane</keyword>
<sequence length="109" mass="12361">MSFLLLTKEQVGRVGRMVTARFLISYQRISGVHVTLFLEPSEGSFFIMWRLWCKALGEKSSPNNREADVVAAIRTVVLLGYMVTNCFIVAGVIRHWDSKSTVPLHSHHD</sequence>
<evidence type="ECO:0000313" key="3">
    <source>
        <dbReference type="Proteomes" id="UP000501900"/>
    </source>
</evidence>